<evidence type="ECO:0000313" key="2">
    <source>
        <dbReference type="Proteomes" id="UP000192578"/>
    </source>
</evidence>
<name>A0A1W0WQY6_HYPEX</name>
<organism evidence="1 2">
    <name type="scientific">Hypsibius exemplaris</name>
    <name type="common">Freshwater tardigrade</name>
    <dbReference type="NCBI Taxonomy" id="2072580"/>
    <lineage>
        <taxon>Eukaryota</taxon>
        <taxon>Metazoa</taxon>
        <taxon>Ecdysozoa</taxon>
        <taxon>Tardigrada</taxon>
        <taxon>Eutardigrada</taxon>
        <taxon>Parachela</taxon>
        <taxon>Hypsibioidea</taxon>
        <taxon>Hypsibiidae</taxon>
        <taxon>Hypsibius</taxon>
    </lineage>
</organism>
<dbReference type="EMBL" id="MTYJ01000058">
    <property type="protein sequence ID" value="OQV17618.1"/>
    <property type="molecule type" value="Genomic_DNA"/>
</dbReference>
<proteinExistence type="predicted"/>
<gene>
    <name evidence="1" type="ORF">BV898_08243</name>
</gene>
<protein>
    <submittedName>
        <fullName evidence="1">Uncharacterized protein</fullName>
    </submittedName>
</protein>
<keyword evidence="2" id="KW-1185">Reference proteome</keyword>
<accession>A0A1W0WQY6</accession>
<sequence>MVHLDRLMSCIRWIHMTPEDIVLVKHIDPVLFAEPAVSNKAALGQWQRDLLRRGIPFASTDLPSNRCE</sequence>
<evidence type="ECO:0000313" key="1">
    <source>
        <dbReference type="EMBL" id="OQV17618.1"/>
    </source>
</evidence>
<dbReference type="OrthoDB" id="10606345at2759"/>
<reference evidence="2" key="1">
    <citation type="submission" date="2017-01" db="EMBL/GenBank/DDBJ databases">
        <title>Comparative genomics of anhydrobiosis in the tardigrade Hypsibius dujardini.</title>
        <authorList>
            <person name="Yoshida Y."/>
            <person name="Koutsovoulos G."/>
            <person name="Laetsch D."/>
            <person name="Stevens L."/>
            <person name="Kumar S."/>
            <person name="Horikawa D."/>
            <person name="Ishino K."/>
            <person name="Komine S."/>
            <person name="Tomita M."/>
            <person name="Blaxter M."/>
            <person name="Arakawa K."/>
        </authorList>
    </citation>
    <scope>NUCLEOTIDE SEQUENCE [LARGE SCALE GENOMIC DNA]</scope>
    <source>
        <strain evidence="2">Z151</strain>
    </source>
</reference>
<dbReference type="Proteomes" id="UP000192578">
    <property type="component" value="Unassembled WGS sequence"/>
</dbReference>
<dbReference type="AlphaFoldDB" id="A0A1W0WQY6"/>
<comment type="caution">
    <text evidence="1">The sequence shown here is derived from an EMBL/GenBank/DDBJ whole genome shotgun (WGS) entry which is preliminary data.</text>
</comment>